<accession>A0A096DN71</accession>
<dbReference type="Proteomes" id="UP000029622">
    <property type="component" value="Unassembled WGS sequence"/>
</dbReference>
<dbReference type="AlphaFoldDB" id="A0A096DN71"/>
<evidence type="ECO:0000256" key="2">
    <source>
        <dbReference type="SAM" id="SignalP"/>
    </source>
</evidence>
<dbReference type="STRING" id="1156417.Y919_04565"/>
<reference evidence="3 4" key="1">
    <citation type="submission" date="2013-12" db="EMBL/GenBank/DDBJ databases">
        <title>Draft genome sequence of Caloranaerobacter sp. H53214.</title>
        <authorList>
            <person name="Jiang L.J."/>
            <person name="Shao Z.Z."/>
            <person name="Long M.N."/>
        </authorList>
    </citation>
    <scope>NUCLEOTIDE SEQUENCE [LARGE SCALE GENOMIC DNA]</scope>
    <source>
        <strain evidence="3 4">H53214</strain>
    </source>
</reference>
<evidence type="ECO:0000256" key="1">
    <source>
        <dbReference type="SAM" id="Coils"/>
    </source>
</evidence>
<keyword evidence="2" id="KW-0732">Signal</keyword>
<keyword evidence="1" id="KW-0175">Coiled coil</keyword>
<comment type="caution">
    <text evidence="3">The sequence shown here is derived from an EMBL/GenBank/DDBJ whole genome shotgun (WGS) entry which is preliminary data.</text>
</comment>
<dbReference type="RefSeq" id="WP_035162858.1">
    <property type="nucleotide sequence ID" value="NZ_AZTB01000016.1"/>
</dbReference>
<dbReference type="EMBL" id="AZTB01000016">
    <property type="protein sequence ID" value="KGG80716.1"/>
    <property type="molecule type" value="Genomic_DNA"/>
</dbReference>
<feature type="coiled-coil region" evidence="1">
    <location>
        <begin position="108"/>
        <end position="139"/>
    </location>
</feature>
<name>A0A096DN71_9FIRM</name>
<gene>
    <name evidence="3" type="ORF">Y919_04565</name>
</gene>
<evidence type="ECO:0000313" key="4">
    <source>
        <dbReference type="Proteomes" id="UP000029622"/>
    </source>
</evidence>
<proteinExistence type="predicted"/>
<feature type="chain" id="PRO_5001926368" evidence="2">
    <location>
        <begin position="24"/>
        <end position="181"/>
    </location>
</feature>
<protein>
    <submittedName>
        <fullName evidence="3">Uncharacterized protein</fullName>
    </submittedName>
</protein>
<sequence>MKKFLTFLLVGVMLFTITGGVFAEGLNNSAKDFSEKSFKLGKAQFKIKERKNMRFEAMKEFKDEMHKINELRVERLSLRMQIIEKHDAILDLYIEARENGNIEELKEAREVRKQIGEINNEIKDLLEQIKIERKAFREDVKNNDFDSAREHINKIIQLKINVNDKISRKIGLLDEIIDILS</sequence>
<feature type="signal peptide" evidence="2">
    <location>
        <begin position="1"/>
        <end position="23"/>
    </location>
</feature>
<evidence type="ECO:0000313" key="3">
    <source>
        <dbReference type="EMBL" id="KGG80716.1"/>
    </source>
</evidence>
<organism evidence="3 4">
    <name type="scientific">Caloranaerobacter azorensis H53214</name>
    <dbReference type="NCBI Taxonomy" id="1156417"/>
    <lineage>
        <taxon>Bacteria</taxon>
        <taxon>Bacillati</taxon>
        <taxon>Bacillota</taxon>
        <taxon>Tissierellia</taxon>
        <taxon>Tissierellales</taxon>
        <taxon>Thermohalobacteraceae</taxon>
        <taxon>Caloranaerobacter</taxon>
    </lineage>
</organism>